<gene>
    <name evidence="1" type="primary">g6461</name>
    <name evidence="1" type="ORF">EsDP_00006461</name>
</gene>
<dbReference type="Pfam" id="PF05141">
    <property type="entry name" value="DIT1_PvcA"/>
    <property type="match status" value="1"/>
</dbReference>
<dbReference type="Proteomes" id="UP001562357">
    <property type="component" value="Unassembled WGS sequence"/>
</dbReference>
<reference evidence="2" key="1">
    <citation type="submission" date="2024-06" db="EMBL/GenBank/DDBJ databases">
        <title>Draft Genome Sequences of Epichloe bromicola Strains Isolated from Elymus ciliaris.</title>
        <authorList>
            <consortium name="Epichloe bromicola genome sequencing consortium"/>
            <person name="Miura A."/>
            <person name="Imano S."/>
            <person name="Ashida A."/>
            <person name="Sato I."/>
            <person name="Chiba S."/>
            <person name="Tanaka A."/>
            <person name="Camagna M."/>
            <person name="Takemoto D."/>
        </authorList>
    </citation>
    <scope>NUCLEOTIDE SEQUENCE [LARGE SCALE GENOMIC DNA]</scope>
    <source>
        <strain evidence="2">DP</strain>
    </source>
</reference>
<dbReference type="PANTHER" id="PTHR37285:SF5">
    <property type="entry name" value="SPORE WALL MATURATION PROTEIN DIT1"/>
    <property type="match status" value="1"/>
</dbReference>
<proteinExistence type="predicted"/>
<evidence type="ECO:0000313" key="2">
    <source>
        <dbReference type="Proteomes" id="UP001562357"/>
    </source>
</evidence>
<evidence type="ECO:0008006" key="3">
    <source>
        <dbReference type="Google" id="ProtNLM"/>
    </source>
</evidence>
<name>A0ABQ0CXP5_9HYPO</name>
<comment type="caution">
    <text evidence="1">The sequence shown here is derived from an EMBL/GenBank/DDBJ whole genome shotgun (WGS) entry which is preliminary data.</text>
</comment>
<dbReference type="PANTHER" id="PTHR37285">
    <property type="entry name" value="SPORE WALL MATURATION PROTEIN DIT1"/>
    <property type="match status" value="1"/>
</dbReference>
<dbReference type="EMBL" id="BAAFGZ010000378">
    <property type="protein sequence ID" value="GAB0138222.1"/>
    <property type="molecule type" value="Genomic_DNA"/>
</dbReference>
<keyword evidence="2" id="KW-1185">Reference proteome</keyword>
<sequence>MTEFSTLPPAIHNHVAKDVIPGHDAEKLNQAVDRTVQIAARASEVSQQILEIILQYSLNKFNHSADKLALGVPLFLSVISGFVVEEKRIKMVLPSFPFKSANKVYKVLGFLPDKAEELSLERLNTMCERIAEIYTPGATLTIVSDGLVYNDLLCIPDKDVWAYGQAIRAMAVEKGFTHVEFSRIRDLVSFPLPQQLEEITYVANATNFRCYMLNKHGKPNLDVDAEIANNMDTLMTYRGYSRFLHSDLQHAFHSKKSLGANEYRRNVKFLAKEMLRRGYAFAEAIEKTYPDCLRLSIHESTGANKVSISLLNTKSGYTTPWHCSVALLETGEWLSAPMGEFLDDETLEVVEENGRPSYFRSKLLNANDQA</sequence>
<accession>A0ABQ0CXP5</accession>
<protein>
    <recommendedName>
        <fullName evidence="3">Pyoverdine biosynthesis</fullName>
    </recommendedName>
</protein>
<organism evidence="1 2">
    <name type="scientific">Epichloe bromicola</name>
    <dbReference type="NCBI Taxonomy" id="79588"/>
    <lineage>
        <taxon>Eukaryota</taxon>
        <taxon>Fungi</taxon>
        <taxon>Dikarya</taxon>
        <taxon>Ascomycota</taxon>
        <taxon>Pezizomycotina</taxon>
        <taxon>Sordariomycetes</taxon>
        <taxon>Hypocreomycetidae</taxon>
        <taxon>Hypocreales</taxon>
        <taxon>Clavicipitaceae</taxon>
        <taxon>Epichloe</taxon>
    </lineage>
</organism>
<evidence type="ECO:0000313" key="1">
    <source>
        <dbReference type="EMBL" id="GAB0138222.1"/>
    </source>
</evidence>
<dbReference type="InterPro" id="IPR007817">
    <property type="entry name" value="Isocyanide_synthase_DIT1"/>
</dbReference>